<evidence type="ECO:0000256" key="1">
    <source>
        <dbReference type="ARBA" id="ARBA00009199"/>
    </source>
</evidence>
<comment type="caution">
    <text evidence="3">The sequence shown here is derived from an EMBL/GenBank/DDBJ whole genome shotgun (WGS) entry which is preliminary data.</text>
</comment>
<proteinExistence type="inferred from homology"/>
<evidence type="ECO:0000259" key="2">
    <source>
        <dbReference type="Pfam" id="PF01425"/>
    </source>
</evidence>
<keyword evidence="4" id="KW-1185">Reference proteome</keyword>
<gene>
    <name evidence="3" type="ORF">LZA78_06345</name>
</gene>
<dbReference type="SUPFAM" id="SSF75304">
    <property type="entry name" value="Amidase signature (AS) enzymes"/>
    <property type="match status" value="1"/>
</dbReference>
<comment type="similarity">
    <text evidence="1">Belongs to the amidase family.</text>
</comment>
<evidence type="ECO:0000313" key="4">
    <source>
        <dbReference type="Proteomes" id="UP001521181"/>
    </source>
</evidence>
<dbReference type="Gene3D" id="3.90.1300.10">
    <property type="entry name" value="Amidase signature (AS) domain"/>
    <property type="match status" value="1"/>
</dbReference>
<dbReference type="InterPro" id="IPR036928">
    <property type="entry name" value="AS_sf"/>
</dbReference>
<feature type="domain" description="Amidase" evidence="2">
    <location>
        <begin position="48"/>
        <end position="476"/>
    </location>
</feature>
<dbReference type="InterPro" id="IPR023631">
    <property type="entry name" value="Amidase_dom"/>
</dbReference>
<reference evidence="3 4" key="1">
    <citation type="submission" date="2021-12" db="EMBL/GenBank/DDBJ databases">
        <title>Sinirhodobacter sp. WL0062 is a bacterium isolated from seawater.</title>
        <authorList>
            <person name="Wang L."/>
            <person name="He W."/>
            <person name="Zhang D.-F."/>
        </authorList>
    </citation>
    <scope>NUCLEOTIDE SEQUENCE [LARGE SCALE GENOMIC DNA]</scope>
    <source>
        <strain evidence="3 4">WL0062</strain>
    </source>
</reference>
<protein>
    <submittedName>
        <fullName evidence="3">Amidase</fullName>
    </submittedName>
</protein>
<organism evidence="3 4">
    <name type="scientific">Rhodobacter flavimaris</name>
    <dbReference type="NCBI Taxonomy" id="2907145"/>
    <lineage>
        <taxon>Bacteria</taxon>
        <taxon>Pseudomonadati</taxon>
        <taxon>Pseudomonadota</taxon>
        <taxon>Alphaproteobacteria</taxon>
        <taxon>Rhodobacterales</taxon>
        <taxon>Rhodobacter group</taxon>
        <taxon>Rhodobacter</taxon>
    </lineage>
</organism>
<dbReference type="InterPro" id="IPR000120">
    <property type="entry name" value="Amidase"/>
</dbReference>
<accession>A0ABS8YVH3</accession>
<dbReference type="RefSeq" id="WP_233676089.1">
    <property type="nucleotide sequence ID" value="NZ_JAJUOS010000003.1"/>
</dbReference>
<dbReference type="PANTHER" id="PTHR11895:SF7">
    <property type="entry name" value="GLUTAMYL-TRNA(GLN) AMIDOTRANSFERASE SUBUNIT A, MITOCHONDRIAL"/>
    <property type="match status" value="1"/>
</dbReference>
<sequence>MMVAARAMAATSLASFRKDSRLNPQEYAALSAREIAAGVNAGSLCPIEIAKAALSRLDEVDPQLNAFVYVANDVIQQARKVAEKIASGIPAGPLAGVPVAVKDLISTKDMPTTFGSPLYRDYRPSVDDIAVERLRAAGAVLIGKTNCSEFGYGGFGHNPLFPTTRHPLDPRLTPGGSSAGSAVAVATGICPLALGSDGGGSIRLPASFTGLVGIKASMGRVPLWPGCRDPELPGASSWESIEHIGPLARDTYDAALLLSVIAGPDARDRYSIPCADLDWCAAAEATAPSGLRVAFCADWAGVPVDPEVREVTRAAARSLCARISAEFHEPAAPVIPLEIFRSVVAADTDYLGLRRSAADGMHLSRAVSRMLRQIPTPEQYHLARFGRMQAVLAMTDLMQEFDLLLTPSVACLPFPVDLDSPGSIDGIAIADDAWTPALFPMNLTGQPAASVPAGQSSKGLPIGLQIVGRHLADALVISVAGLVRVNSVERVRVVS</sequence>
<dbReference type="Proteomes" id="UP001521181">
    <property type="component" value="Unassembled WGS sequence"/>
</dbReference>
<name>A0ABS8YVH3_9RHOB</name>
<dbReference type="Pfam" id="PF01425">
    <property type="entry name" value="Amidase"/>
    <property type="match status" value="1"/>
</dbReference>
<dbReference type="EMBL" id="JAJUOS010000003">
    <property type="protein sequence ID" value="MCE5973095.1"/>
    <property type="molecule type" value="Genomic_DNA"/>
</dbReference>
<evidence type="ECO:0000313" key="3">
    <source>
        <dbReference type="EMBL" id="MCE5973095.1"/>
    </source>
</evidence>
<dbReference type="PANTHER" id="PTHR11895">
    <property type="entry name" value="TRANSAMIDASE"/>
    <property type="match status" value="1"/>
</dbReference>